<dbReference type="InterPro" id="IPR004511">
    <property type="entry name" value="PAPS/APS_Rdtase"/>
</dbReference>
<comment type="subcellular location">
    <subcellularLocation>
        <location evidence="4">Cytoplasm</location>
    </subcellularLocation>
</comment>
<dbReference type="EMBL" id="BAAANY010000019">
    <property type="protein sequence ID" value="GAA1692672.1"/>
    <property type="molecule type" value="Genomic_DNA"/>
</dbReference>
<dbReference type="InterPro" id="IPR002500">
    <property type="entry name" value="PAPS_reduct_dom"/>
</dbReference>
<dbReference type="Proteomes" id="UP001500618">
    <property type="component" value="Unassembled WGS sequence"/>
</dbReference>
<sequence>MTLTLPRQRTSSELQELALDAGRDLDGALPHDVLRWAWAAFGKKFCVTSSMGDAVLATLASDVLPSAVDVIFLDTGYHFPQTLQTRDRVARTLNVNVVSVRPELTVAQQNVEFGQSLYARDPDACCAMRKVAPLNSALQPYLAWGAGLRRDESPSRSLAPVVGWDAKRGKVKVNPLACWTADDVSAYIAERDVIVNPLAYQGFPSIGCAPCTKAVLPGQHARAGRWAGRDKTECGLHV</sequence>
<keyword evidence="2 4" id="KW-0560">Oxidoreductase</keyword>
<feature type="binding site" evidence="4">
    <location>
        <position position="126"/>
    </location>
    <ligand>
        <name>[4Fe-4S] cluster</name>
        <dbReference type="ChEBI" id="CHEBI:49883"/>
    </ligand>
</feature>
<proteinExistence type="inferred from homology"/>
<evidence type="ECO:0000313" key="7">
    <source>
        <dbReference type="Proteomes" id="UP001500618"/>
    </source>
</evidence>
<evidence type="ECO:0000256" key="2">
    <source>
        <dbReference type="ARBA" id="ARBA00023002"/>
    </source>
</evidence>
<protein>
    <recommendedName>
        <fullName evidence="4">Adenosine 5'-phosphosulfate reductase</fullName>
        <shortName evidence="4">APS reductase</shortName>
        <ecNumber evidence="4">1.8.4.10</ecNumber>
    </recommendedName>
    <alternativeName>
        <fullName evidence="4">5'-adenylylsulfate reductase</fullName>
    </alternativeName>
    <alternativeName>
        <fullName evidence="4">Thioredoxin-dependent 5'-adenylylsulfate reductase</fullName>
    </alternativeName>
</protein>
<evidence type="ECO:0000256" key="4">
    <source>
        <dbReference type="HAMAP-Rule" id="MF_00063"/>
    </source>
</evidence>
<reference evidence="6 7" key="1">
    <citation type="journal article" date="2019" name="Int. J. Syst. Evol. Microbiol.">
        <title>The Global Catalogue of Microorganisms (GCM) 10K type strain sequencing project: providing services to taxonomists for standard genome sequencing and annotation.</title>
        <authorList>
            <consortium name="The Broad Institute Genomics Platform"/>
            <consortium name="The Broad Institute Genome Sequencing Center for Infectious Disease"/>
            <person name="Wu L."/>
            <person name="Ma J."/>
        </authorList>
    </citation>
    <scope>NUCLEOTIDE SEQUENCE [LARGE SCALE GENOMIC DNA]</scope>
    <source>
        <strain evidence="6 7">JCM 14718</strain>
    </source>
</reference>
<comment type="catalytic activity">
    <reaction evidence="4">
        <text>[thioredoxin]-disulfide + sulfite + AMP + 2 H(+) = adenosine 5'-phosphosulfate + [thioredoxin]-dithiol</text>
        <dbReference type="Rhea" id="RHEA:21976"/>
        <dbReference type="Rhea" id="RHEA-COMP:10698"/>
        <dbReference type="Rhea" id="RHEA-COMP:10700"/>
        <dbReference type="ChEBI" id="CHEBI:15378"/>
        <dbReference type="ChEBI" id="CHEBI:17359"/>
        <dbReference type="ChEBI" id="CHEBI:29950"/>
        <dbReference type="ChEBI" id="CHEBI:50058"/>
        <dbReference type="ChEBI" id="CHEBI:58243"/>
        <dbReference type="ChEBI" id="CHEBI:456215"/>
        <dbReference type="EC" id="1.8.4.10"/>
    </reaction>
</comment>
<dbReference type="SUPFAM" id="SSF52402">
    <property type="entry name" value="Adenine nucleotide alpha hydrolases-like"/>
    <property type="match status" value="1"/>
</dbReference>
<feature type="binding site" evidence="4">
    <location>
        <position position="211"/>
    </location>
    <ligand>
        <name>[4Fe-4S] cluster</name>
        <dbReference type="ChEBI" id="CHEBI:49883"/>
    </ligand>
</feature>
<evidence type="ECO:0000259" key="5">
    <source>
        <dbReference type="Pfam" id="PF01507"/>
    </source>
</evidence>
<dbReference type="CDD" id="cd23945">
    <property type="entry name" value="PAPS_reductase"/>
    <property type="match status" value="1"/>
</dbReference>
<feature type="binding site" evidence="4">
    <location>
        <position position="125"/>
    </location>
    <ligand>
        <name>[4Fe-4S] cluster</name>
        <dbReference type="ChEBI" id="CHEBI:49883"/>
    </ligand>
</feature>
<comment type="caution">
    <text evidence="6">The sequence shown here is derived from an EMBL/GenBank/DDBJ whole genome shotgun (WGS) entry which is preliminary data.</text>
</comment>
<feature type="binding site" evidence="4">
    <location>
        <position position="208"/>
    </location>
    <ligand>
        <name>[4Fe-4S] cluster</name>
        <dbReference type="ChEBI" id="CHEBI:49883"/>
    </ligand>
</feature>
<dbReference type="PANTHER" id="PTHR46509:SF1">
    <property type="entry name" value="PHOSPHOADENOSINE PHOSPHOSULFATE REDUCTASE"/>
    <property type="match status" value="1"/>
</dbReference>
<dbReference type="PANTHER" id="PTHR46509">
    <property type="entry name" value="PHOSPHOADENOSINE PHOSPHOSULFATE REDUCTASE"/>
    <property type="match status" value="1"/>
</dbReference>
<keyword evidence="4" id="KW-0479">Metal-binding</keyword>
<keyword evidence="4" id="KW-0963">Cytoplasm</keyword>
<dbReference type="PIRSF" id="PIRSF000857">
    <property type="entry name" value="PAPS_reductase"/>
    <property type="match status" value="1"/>
</dbReference>
<comment type="pathway">
    <text evidence="3 4">Sulfur metabolism; hydrogen sulfide biosynthesis; sulfite from sulfate.</text>
</comment>
<evidence type="ECO:0000256" key="3">
    <source>
        <dbReference type="ARBA" id="ARBA00024327"/>
    </source>
</evidence>
<name>A0ABN2HSA4_9ACTN</name>
<comment type="cofactor">
    <cofactor evidence="4">
        <name>[4Fe-4S] cluster</name>
        <dbReference type="ChEBI" id="CHEBI:49883"/>
    </cofactor>
    <text evidence="4">Binds 1 [4Fe-4S] cluster per subunit.</text>
</comment>
<dbReference type="EC" id="1.8.4.10" evidence="4"/>
<dbReference type="Gene3D" id="3.40.50.620">
    <property type="entry name" value="HUPs"/>
    <property type="match status" value="1"/>
</dbReference>
<keyword evidence="4" id="KW-0411">Iron-sulfur</keyword>
<feature type="domain" description="Phosphoadenosine phosphosulphate reductase" evidence="5">
    <location>
        <begin position="50"/>
        <end position="213"/>
    </location>
</feature>
<feature type="active site" description="Nucleophile; cysteine thiosulfonate intermediate" evidence="4">
    <location>
        <position position="234"/>
    </location>
</feature>
<evidence type="ECO:0000313" key="6">
    <source>
        <dbReference type="EMBL" id="GAA1692672.1"/>
    </source>
</evidence>
<keyword evidence="4" id="KW-0408">Iron</keyword>
<gene>
    <name evidence="4" type="primary">cysH</name>
    <name evidence="6" type="ORF">GCM10009765_47490</name>
</gene>
<dbReference type="RefSeq" id="WP_344312670.1">
    <property type="nucleotide sequence ID" value="NZ_BAAANY010000019.1"/>
</dbReference>
<evidence type="ECO:0000256" key="1">
    <source>
        <dbReference type="ARBA" id="ARBA00009732"/>
    </source>
</evidence>
<organism evidence="6 7">
    <name type="scientific">Fodinicola feengrottensis</name>
    <dbReference type="NCBI Taxonomy" id="435914"/>
    <lineage>
        <taxon>Bacteria</taxon>
        <taxon>Bacillati</taxon>
        <taxon>Actinomycetota</taxon>
        <taxon>Actinomycetes</taxon>
        <taxon>Mycobacteriales</taxon>
        <taxon>Fodinicola</taxon>
    </lineage>
</organism>
<dbReference type="Pfam" id="PF01507">
    <property type="entry name" value="PAPS_reduct"/>
    <property type="match status" value="1"/>
</dbReference>
<keyword evidence="7" id="KW-1185">Reference proteome</keyword>
<dbReference type="NCBIfam" id="NF002537">
    <property type="entry name" value="PRK02090.1"/>
    <property type="match status" value="1"/>
</dbReference>
<comment type="similarity">
    <text evidence="1 4">Belongs to the PAPS reductase family. CysH subfamily.</text>
</comment>
<accession>A0ABN2HSA4</accession>
<dbReference type="NCBIfam" id="TIGR00434">
    <property type="entry name" value="cysH"/>
    <property type="match status" value="1"/>
</dbReference>
<dbReference type="HAMAP" id="MF_00063">
    <property type="entry name" value="CysH"/>
    <property type="match status" value="1"/>
</dbReference>
<comment type="function">
    <text evidence="4">Catalyzes the formation of sulfite from adenosine 5'-phosphosulfate (APS) using thioredoxin as an electron donor.</text>
</comment>
<dbReference type="InterPro" id="IPR014729">
    <property type="entry name" value="Rossmann-like_a/b/a_fold"/>
</dbReference>